<reference evidence="1 2" key="1">
    <citation type="submission" date="2020-09" db="EMBL/GenBank/DDBJ databases">
        <authorList>
            <person name="Courtine D."/>
        </authorList>
    </citation>
    <scope>NUCLEOTIDE SEQUENCE [LARGE SCALE GENOMIC DNA]</scope>
    <source>
        <strain evidence="1 2">IRI35c</strain>
    </source>
</reference>
<protein>
    <submittedName>
        <fullName evidence="1">Uncharacterized protein</fullName>
    </submittedName>
</protein>
<sequence>MEGWAKKVGAVLLLAMLLSLQLIAAPQAAAMTANNASITFRRAVVAWYDDKGRLEMNVTWIKR</sequence>
<dbReference type="EMBL" id="LR881183">
    <property type="protein sequence ID" value="CAD5243614.1"/>
    <property type="molecule type" value="Genomic_DNA"/>
</dbReference>
<dbReference type="Proteomes" id="UP000516304">
    <property type="component" value="Chromosome TIRI35C"/>
</dbReference>
<dbReference type="AlphaFoldDB" id="A0A7G2D6S8"/>
<dbReference type="RefSeq" id="WP_246454660.1">
    <property type="nucleotide sequence ID" value="NZ_LR881183.1"/>
</dbReference>
<gene>
    <name evidence="1" type="ORF">TIRI35C_0460</name>
</gene>
<evidence type="ECO:0000313" key="2">
    <source>
        <dbReference type="Proteomes" id="UP000516304"/>
    </source>
</evidence>
<evidence type="ECO:0000313" key="1">
    <source>
        <dbReference type="EMBL" id="CAD5243614.1"/>
    </source>
</evidence>
<organism evidence="1 2">
    <name type="scientific">Thermococcus camini</name>
    <dbReference type="NCBI Taxonomy" id="2016373"/>
    <lineage>
        <taxon>Archaea</taxon>
        <taxon>Methanobacteriati</taxon>
        <taxon>Methanobacteriota</taxon>
        <taxon>Thermococci</taxon>
        <taxon>Thermococcales</taxon>
        <taxon>Thermococcaceae</taxon>
        <taxon>Thermococcus</taxon>
    </lineage>
</organism>
<keyword evidence="2" id="KW-1185">Reference proteome</keyword>
<dbReference type="KEGG" id="tcq:TIRI35C_0460"/>
<proteinExistence type="predicted"/>
<dbReference type="GeneID" id="71842268"/>
<name>A0A7G2D6S8_9EURY</name>
<accession>A0A7G2D6S8</accession>